<reference evidence="8" key="1">
    <citation type="submission" date="2014-03" db="EMBL/GenBank/DDBJ databases">
        <authorList>
            <person name="Aksoy S."/>
            <person name="Warren W."/>
            <person name="Wilson R.K."/>
        </authorList>
    </citation>
    <scope>NUCLEOTIDE SEQUENCE [LARGE SCALE GENOMIC DNA]</scope>
    <source>
        <strain evidence="8">IAEA</strain>
    </source>
</reference>
<evidence type="ECO:0000256" key="1">
    <source>
        <dbReference type="ARBA" id="ARBA00004613"/>
    </source>
</evidence>
<keyword evidence="4" id="KW-0732">Signal</keyword>
<dbReference type="Pfam" id="PF03022">
    <property type="entry name" value="MRJP"/>
    <property type="match status" value="1"/>
</dbReference>
<evidence type="ECO:0000256" key="3">
    <source>
        <dbReference type="ARBA" id="ARBA00022525"/>
    </source>
</evidence>
<dbReference type="PANTHER" id="PTHR10009">
    <property type="entry name" value="PROTEIN YELLOW-RELATED"/>
    <property type="match status" value="1"/>
</dbReference>
<dbReference type="GO" id="GO:0005576">
    <property type="term" value="C:extracellular region"/>
    <property type="evidence" value="ECO:0007669"/>
    <property type="project" value="UniProtKB-SubCell"/>
</dbReference>
<protein>
    <recommendedName>
        <fullName evidence="9">Bee-milk protein</fullName>
    </recommendedName>
</protein>
<dbReference type="AlphaFoldDB" id="A0A1A9WGF2"/>
<dbReference type="EnsemblMetazoa" id="GBRI018803-RA">
    <property type="protein sequence ID" value="GBRI018803-PA"/>
    <property type="gene ID" value="GBRI018803"/>
</dbReference>
<feature type="transmembrane region" description="Helical" evidence="6">
    <location>
        <begin position="105"/>
        <end position="123"/>
    </location>
</feature>
<keyword evidence="3" id="KW-0964">Secreted</keyword>
<keyword evidence="6" id="KW-0472">Membrane</keyword>
<sequence length="481" mass="54528">MFLNRIIEKMLYIILFQLLMVYGSTITSTFSQQVHLFENEPALQRIFQRPLPPAIPGSSNRYKNLVPVYEGCNIEFAFPSEKERLSALATGKYDPDSPIPIDVDVYFPIIIVIMILIISFFFFPGSNSSDAYVEPQIFITIPRFADGVPYSLAMLSNVLRPNGSEFTAYPDYYWHNSHGQDCDGITSVYRIQIDSCNRMWVLDSGEIDFVQHCAPQLIVFDLATKTLVHRYRLPTDVFRTSSSRFVTPLIDVIDYPPLGDCKKAFVYLADALSYALVVYDVQKGKSWRISNKYTLADPDFATLTIAGESFELTDGIFGLTVTPPNLGFKRRMLYFHSLCSDAQIAVPLDVINNETLWIHGITSSLEEFVLLGRRGVQCATSAMTSHGFLLCGFLNPIAIVGWNIRTPYITSNRIILAENPHTLQFVSGLKVIRNPTGKEEVWMLSNRLQKSFVGTMNYHEINYRIQRCGVDELLFGQECKP</sequence>
<organism evidence="7 8">
    <name type="scientific">Glossina brevipalpis</name>
    <dbReference type="NCBI Taxonomy" id="37001"/>
    <lineage>
        <taxon>Eukaryota</taxon>
        <taxon>Metazoa</taxon>
        <taxon>Ecdysozoa</taxon>
        <taxon>Arthropoda</taxon>
        <taxon>Hexapoda</taxon>
        <taxon>Insecta</taxon>
        <taxon>Pterygota</taxon>
        <taxon>Neoptera</taxon>
        <taxon>Endopterygota</taxon>
        <taxon>Diptera</taxon>
        <taxon>Brachycera</taxon>
        <taxon>Muscomorpha</taxon>
        <taxon>Hippoboscoidea</taxon>
        <taxon>Glossinidae</taxon>
        <taxon>Glossina</taxon>
    </lineage>
</organism>
<keyword evidence="8" id="KW-1185">Reference proteome</keyword>
<comment type="subcellular location">
    <subcellularLocation>
        <location evidence="1">Secreted</location>
    </subcellularLocation>
</comment>
<feature type="transmembrane region" description="Helical" evidence="6">
    <location>
        <begin position="12"/>
        <end position="31"/>
    </location>
</feature>
<name>A0A1A9WGF2_9MUSC</name>
<evidence type="ECO:0000256" key="5">
    <source>
        <dbReference type="ARBA" id="ARBA00023180"/>
    </source>
</evidence>
<keyword evidence="6" id="KW-0812">Transmembrane</keyword>
<dbReference type="InterPro" id="IPR017996">
    <property type="entry name" value="MRJP/yellow-related"/>
</dbReference>
<evidence type="ECO:0000256" key="2">
    <source>
        <dbReference type="ARBA" id="ARBA00009127"/>
    </source>
</evidence>
<dbReference type="VEuPathDB" id="VectorBase:GBRI018803"/>
<evidence type="ECO:0000313" key="8">
    <source>
        <dbReference type="Proteomes" id="UP000091820"/>
    </source>
</evidence>
<dbReference type="FunFam" id="2.120.10.30:FF:000045">
    <property type="entry name" value="Blast:Protein yellow"/>
    <property type="match status" value="1"/>
</dbReference>
<dbReference type="Proteomes" id="UP000091820">
    <property type="component" value="Unassembled WGS sequence"/>
</dbReference>
<reference evidence="7" key="2">
    <citation type="submission" date="2020-05" db="UniProtKB">
        <authorList>
            <consortium name="EnsemblMetazoa"/>
        </authorList>
    </citation>
    <scope>IDENTIFICATION</scope>
    <source>
        <strain evidence="7">IAEA</strain>
    </source>
</reference>
<keyword evidence="6" id="KW-1133">Transmembrane helix</keyword>
<accession>A0A1A9WGF2</accession>
<comment type="similarity">
    <text evidence="2">Belongs to the major royal jelly protein family.</text>
</comment>
<proteinExistence type="inferred from homology"/>
<dbReference type="InterPro" id="IPR011042">
    <property type="entry name" value="6-blade_b-propeller_TolB-like"/>
</dbReference>
<evidence type="ECO:0000256" key="6">
    <source>
        <dbReference type="SAM" id="Phobius"/>
    </source>
</evidence>
<evidence type="ECO:0000256" key="4">
    <source>
        <dbReference type="ARBA" id="ARBA00022729"/>
    </source>
</evidence>
<keyword evidence="5" id="KW-0325">Glycoprotein</keyword>
<dbReference type="STRING" id="37001.A0A1A9WGF2"/>
<dbReference type="Gene3D" id="2.120.10.30">
    <property type="entry name" value="TolB, C-terminal domain"/>
    <property type="match status" value="1"/>
</dbReference>
<dbReference type="PANTHER" id="PTHR10009:SF7">
    <property type="entry name" value="GH10609P-RELATED"/>
    <property type="match status" value="1"/>
</dbReference>
<evidence type="ECO:0008006" key="9">
    <source>
        <dbReference type="Google" id="ProtNLM"/>
    </source>
</evidence>
<evidence type="ECO:0000313" key="7">
    <source>
        <dbReference type="EnsemblMetazoa" id="GBRI018803-PA"/>
    </source>
</evidence>